<dbReference type="Proteomes" id="UP000256970">
    <property type="component" value="Unassembled WGS sequence"/>
</dbReference>
<keyword evidence="1" id="KW-0732">Signal</keyword>
<feature type="domain" description="Kazal-like" evidence="2">
    <location>
        <begin position="324"/>
        <end position="370"/>
    </location>
</feature>
<dbReference type="EMBL" id="FNXT01000252">
    <property type="protein sequence ID" value="SZX62648.1"/>
    <property type="molecule type" value="Genomic_DNA"/>
</dbReference>
<dbReference type="InterPro" id="IPR053265">
    <property type="entry name" value="Serpin"/>
</dbReference>
<feature type="domain" description="Kazal-like" evidence="2">
    <location>
        <begin position="92"/>
        <end position="137"/>
    </location>
</feature>
<dbReference type="PROSITE" id="PS51257">
    <property type="entry name" value="PROKAR_LIPOPROTEIN"/>
    <property type="match status" value="1"/>
</dbReference>
<dbReference type="InterPro" id="IPR002350">
    <property type="entry name" value="Kazal_dom"/>
</dbReference>
<feature type="domain" description="Kazal-like" evidence="2">
    <location>
        <begin position="148"/>
        <end position="192"/>
    </location>
</feature>
<dbReference type="SMART" id="SM00280">
    <property type="entry name" value="KAZAL"/>
    <property type="match status" value="6"/>
</dbReference>
<dbReference type="PROSITE" id="PS00282">
    <property type="entry name" value="KAZAL_1"/>
    <property type="match status" value="1"/>
</dbReference>
<reference evidence="3 4" key="1">
    <citation type="submission" date="2016-10" db="EMBL/GenBank/DDBJ databases">
        <authorList>
            <person name="Cai Z."/>
        </authorList>
    </citation>
    <scope>NUCLEOTIDE SEQUENCE [LARGE SCALE GENOMIC DNA]</scope>
</reference>
<proteinExistence type="predicted"/>
<name>A0A383VAR4_TETOB</name>
<evidence type="ECO:0000256" key="1">
    <source>
        <dbReference type="SAM" id="SignalP"/>
    </source>
</evidence>
<organism evidence="3 4">
    <name type="scientific">Tetradesmus obliquus</name>
    <name type="common">Green alga</name>
    <name type="synonym">Acutodesmus obliquus</name>
    <dbReference type="NCBI Taxonomy" id="3088"/>
    <lineage>
        <taxon>Eukaryota</taxon>
        <taxon>Viridiplantae</taxon>
        <taxon>Chlorophyta</taxon>
        <taxon>core chlorophytes</taxon>
        <taxon>Chlorophyceae</taxon>
        <taxon>CS clade</taxon>
        <taxon>Sphaeropleales</taxon>
        <taxon>Scenedesmaceae</taxon>
        <taxon>Tetradesmus</taxon>
    </lineage>
</organism>
<evidence type="ECO:0000313" key="3">
    <source>
        <dbReference type="EMBL" id="SZX62648.1"/>
    </source>
</evidence>
<dbReference type="PANTHER" id="PTHR21131">
    <property type="entry name" value="SERINE-TYPE ENDOPEPTIDASE INHIBITOR"/>
    <property type="match status" value="1"/>
</dbReference>
<dbReference type="Pfam" id="PF07648">
    <property type="entry name" value="Kazal_2"/>
    <property type="match status" value="5"/>
</dbReference>
<dbReference type="CDD" id="cd00104">
    <property type="entry name" value="KAZAL_FS"/>
    <property type="match status" value="3"/>
</dbReference>
<protein>
    <recommendedName>
        <fullName evidence="2">Kazal-like domain-containing protein</fullName>
    </recommendedName>
</protein>
<dbReference type="PANTHER" id="PTHR21131:SF0">
    <property type="entry name" value="GEO10195P1-RELATED"/>
    <property type="match status" value="1"/>
</dbReference>
<keyword evidence="4" id="KW-1185">Reference proteome</keyword>
<feature type="signal peptide" evidence="1">
    <location>
        <begin position="1"/>
        <end position="23"/>
    </location>
</feature>
<gene>
    <name evidence="3" type="ORF">BQ4739_LOCUS3246</name>
</gene>
<feature type="domain" description="Kazal-like" evidence="2">
    <location>
        <begin position="211"/>
        <end position="255"/>
    </location>
</feature>
<dbReference type="AlphaFoldDB" id="A0A383VAR4"/>
<feature type="domain" description="Kazal-like" evidence="2">
    <location>
        <begin position="262"/>
        <end position="308"/>
    </location>
</feature>
<dbReference type="Pfam" id="PF00050">
    <property type="entry name" value="Kazal_1"/>
    <property type="match status" value="2"/>
</dbReference>
<feature type="domain" description="Kazal-like" evidence="2">
    <location>
        <begin position="473"/>
        <end position="520"/>
    </location>
</feature>
<feature type="domain" description="Kazal-like" evidence="2">
    <location>
        <begin position="43"/>
        <end position="88"/>
    </location>
</feature>
<feature type="chain" id="PRO_5016673783" description="Kazal-like domain-containing protein" evidence="1">
    <location>
        <begin position="24"/>
        <end position="615"/>
    </location>
</feature>
<dbReference type="Gene3D" id="3.30.60.30">
    <property type="match status" value="7"/>
</dbReference>
<dbReference type="STRING" id="3088.A0A383VAR4"/>
<dbReference type="InterPro" id="IPR036058">
    <property type="entry name" value="Kazal_dom_sf"/>
</dbReference>
<evidence type="ECO:0000259" key="2">
    <source>
        <dbReference type="PROSITE" id="PS51465"/>
    </source>
</evidence>
<dbReference type="PROSITE" id="PS51465">
    <property type="entry name" value="KAZAL_2"/>
    <property type="match status" value="7"/>
</dbReference>
<dbReference type="SUPFAM" id="SSF100895">
    <property type="entry name" value="Kazal-type serine protease inhibitors"/>
    <property type="match status" value="7"/>
</dbReference>
<sequence length="615" mass="61938">MFRGAPAAVFWLGAVCLVSACAAVESNSWHDSSSSSSSSWHGRQLLQDCSVCPKDKSPVCGINGKTFDNWCLAECVGMEVDYVGACGTAGAANQVPGCACAGATYQPVCGRNGKTYANACEAQCDKTDVISLGACTSASIGATPTSASSHAQGCVCPQVYRPVCTHVGVTQYNECTAACLGQRVVTKGVCPPKAAAAGAGAAAAAAAKPRPPRQQGCVCAANYAPVCGVDGNTYGNACEASCYQMGVAQQGECPQAAGAGAAAAAASCGGCPDVFDPVCGANGVTYLNECKARCQGRTSVAAKGSCKPPAAAAAASGSSNNDRDVLLSSCLDSCPTDGKQLCTTDGETYANTCIAQCRRATIAYPGPCKEACAACPNDWKPYCVATAAFGPRTFANCCYAKCNGVKILNNVLHAGGCKDSCRSCDSRVEKPLCCSGRTYKNGCLAGCNGEDTSKCSPGRCSIVSGVDTGLTCLLGPCPAKCSSLAYTNPVCGSDGKTYPDKCALLCNQEVAIVANGKCGTCATGQRGGFPYCYDGDAGFAPVCGVDNITYRNSAAARAAGVAISAGSSCDRMCGEPGEACFVDAANAAGSTCCAGLRCTNVVSQGLQPPIGVCTR</sequence>
<accession>A0A383VAR4</accession>
<evidence type="ECO:0000313" key="4">
    <source>
        <dbReference type="Proteomes" id="UP000256970"/>
    </source>
</evidence>